<comment type="caution">
    <text evidence="2">The sequence shown here is derived from an EMBL/GenBank/DDBJ whole genome shotgun (WGS) entry which is preliminary data.</text>
</comment>
<reference evidence="2 3" key="1">
    <citation type="submission" date="2020-03" db="EMBL/GenBank/DDBJ databases">
        <title>Comparative genetics of Staphylococcus warneri persistents from caprine mastitis.</title>
        <authorList>
            <person name="Franca C.A."/>
            <person name="Rosa D.S."/>
            <person name="Silva A."/>
            <person name="Rodrigues D.L.N."/>
            <person name="Santos R.G."/>
            <person name="Castillo R.E.H."/>
            <person name="Moreira M.A.S."/>
            <person name="Lima M.C."/>
            <person name="Gouveia G.V."/>
            <person name="Gouveia J.J.S."/>
            <person name="Souza R.F.S."/>
            <person name="Bertram B."/>
            <person name="Azevedo V."/>
            <person name="Costa M."/>
        </authorList>
    </citation>
    <scope>NUCLEOTIDE SEQUENCE [LARGE SCALE GENOMIC DNA]</scope>
    <source>
        <strain evidence="2 3">Cap 9.2</strain>
    </source>
</reference>
<accession>A0ABS9NJ24</accession>
<dbReference type="EMBL" id="JAANHJ010000004">
    <property type="protein sequence ID" value="MCG6226751.1"/>
    <property type="molecule type" value="Genomic_DNA"/>
</dbReference>
<name>A0ABS9NJ24_STAWA</name>
<protein>
    <submittedName>
        <fullName evidence="2">Uncharacterized protein</fullName>
    </submittedName>
</protein>
<sequence>MGAIDTAKAIQALLSEYGVDNDSLNAFIKEAEELPDSKTLDEFNSLVEDYQNAGTYDTIVKTSGELLDFYESHKQELSQKANEMSALSKTLEDYKKVNDLYEKLDSEIEDGDE</sequence>
<evidence type="ECO:0000313" key="2">
    <source>
        <dbReference type="EMBL" id="MCG6226751.1"/>
    </source>
</evidence>
<keyword evidence="3" id="KW-1185">Reference proteome</keyword>
<organism evidence="2 3">
    <name type="scientific">Staphylococcus warneri</name>
    <dbReference type="NCBI Taxonomy" id="1292"/>
    <lineage>
        <taxon>Bacteria</taxon>
        <taxon>Bacillati</taxon>
        <taxon>Bacillota</taxon>
        <taxon>Bacilli</taxon>
        <taxon>Bacillales</taxon>
        <taxon>Staphylococcaceae</taxon>
        <taxon>Staphylococcus</taxon>
    </lineage>
</organism>
<dbReference type="RefSeq" id="WP_238850742.1">
    <property type="nucleotide sequence ID" value="NZ_JAANHJ010000004.1"/>
</dbReference>
<keyword evidence="1" id="KW-0175">Coiled coil</keyword>
<evidence type="ECO:0000256" key="1">
    <source>
        <dbReference type="SAM" id="Coils"/>
    </source>
</evidence>
<feature type="coiled-coil region" evidence="1">
    <location>
        <begin position="67"/>
        <end position="97"/>
    </location>
</feature>
<gene>
    <name evidence="2" type="ORF">G8J23_12290</name>
</gene>
<proteinExistence type="predicted"/>
<dbReference type="Proteomes" id="UP000814367">
    <property type="component" value="Unassembled WGS sequence"/>
</dbReference>
<evidence type="ECO:0000313" key="3">
    <source>
        <dbReference type="Proteomes" id="UP000814367"/>
    </source>
</evidence>